<dbReference type="Proteomes" id="UP001642484">
    <property type="component" value="Unassembled WGS sequence"/>
</dbReference>
<comment type="caution">
    <text evidence="2">The sequence shown here is derived from an EMBL/GenBank/DDBJ whole genome shotgun (WGS) entry which is preliminary data.</text>
</comment>
<accession>A0ABP0QV11</accession>
<name>A0ABP0QV11_9DINO</name>
<feature type="region of interest" description="Disordered" evidence="1">
    <location>
        <begin position="28"/>
        <end position="51"/>
    </location>
</feature>
<evidence type="ECO:0000313" key="2">
    <source>
        <dbReference type="EMBL" id="CAK9091918.1"/>
    </source>
</evidence>
<sequence length="145" mass="16226">MDDDEEDEGDADPDGSRKAVFDQAIAAMKEKNAKAKPEEDEDEEEEDVTTLDHSGVLSQLLDDGGGELMNSFAGSRLEGASNEKKKTLTKRQQKQREMQDDLVRRLREAELMESFLTRSGHKRPVSLEVVEKLLSDWASGNIQMA</sequence>
<evidence type="ECO:0000313" key="3">
    <source>
        <dbReference type="Proteomes" id="UP001642484"/>
    </source>
</evidence>
<evidence type="ECO:0008006" key="4">
    <source>
        <dbReference type="Google" id="ProtNLM"/>
    </source>
</evidence>
<feature type="compositionally biased region" description="Basic and acidic residues" evidence="1">
    <location>
        <begin position="28"/>
        <end position="37"/>
    </location>
</feature>
<gene>
    <name evidence="2" type="ORF">CCMP2556_LOCUS44045</name>
</gene>
<dbReference type="EMBL" id="CAXAMN010025028">
    <property type="protein sequence ID" value="CAK9091918.1"/>
    <property type="molecule type" value="Genomic_DNA"/>
</dbReference>
<feature type="region of interest" description="Disordered" evidence="1">
    <location>
        <begin position="75"/>
        <end position="100"/>
    </location>
</feature>
<feature type="compositionally biased region" description="Acidic residues" evidence="1">
    <location>
        <begin position="38"/>
        <end position="49"/>
    </location>
</feature>
<reference evidence="2 3" key="1">
    <citation type="submission" date="2024-02" db="EMBL/GenBank/DDBJ databases">
        <authorList>
            <person name="Chen Y."/>
            <person name="Shah S."/>
            <person name="Dougan E. K."/>
            <person name="Thang M."/>
            <person name="Chan C."/>
        </authorList>
    </citation>
    <scope>NUCLEOTIDE SEQUENCE [LARGE SCALE GENOMIC DNA]</scope>
</reference>
<protein>
    <recommendedName>
        <fullName evidence="4">Ribosome biogenesis protein NOP53</fullName>
    </recommendedName>
</protein>
<organism evidence="2 3">
    <name type="scientific">Durusdinium trenchii</name>
    <dbReference type="NCBI Taxonomy" id="1381693"/>
    <lineage>
        <taxon>Eukaryota</taxon>
        <taxon>Sar</taxon>
        <taxon>Alveolata</taxon>
        <taxon>Dinophyceae</taxon>
        <taxon>Suessiales</taxon>
        <taxon>Symbiodiniaceae</taxon>
        <taxon>Durusdinium</taxon>
    </lineage>
</organism>
<evidence type="ECO:0000256" key="1">
    <source>
        <dbReference type="SAM" id="MobiDB-lite"/>
    </source>
</evidence>
<proteinExistence type="predicted"/>
<keyword evidence="3" id="KW-1185">Reference proteome</keyword>